<reference evidence="3" key="1">
    <citation type="submission" date="2015-05" db="EMBL/GenBank/DDBJ databases">
        <authorList>
            <person name="Wang D.B."/>
            <person name="Wang M."/>
        </authorList>
    </citation>
    <scope>NUCLEOTIDE SEQUENCE</scope>
    <source>
        <strain evidence="3">36-1</strain>
    </source>
</reference>
<comment type="caution">
    <text evidence="3">The sequence shown here is derived from an EMBL/GenBank/DDBJ whole genome shotgun (WGS) entry which is preliminary data.</text>
</comment>
<dbReference type="EMBL" id="JAWRVI010000031">
    <property type="protein sequence ID" value="KAK4087536.1"/>
    <property type="molecule type" value="Genomic_DNA"/>
</dbReference>
<sequence length="163" mass="18175">MGLRLVLAIPHGGLRRNSDNLSPCEKGPSEFTVIRAATAYRAMYDTPMWAWKACVSQGQLHSDVRFAAAMEDGTCSTCSTVLGLEWKRRLRQTDCQHWRTRGNTLHRTVGDQGPLRINNVALLLLSRIAHPVPCRGGDWQAKRMTTHASAPRESETQPPVSRV</sequence>
<accession>A0A2U3E881</accession>
<proteinExistence type="predicted"/>
<reference evidence="3 4" key="2">
    <citation type="journal article" date="2016" name="Front. Microbiol.">
        <title>Genome and transcriptome sequences reveal the specific parasitism of the nematophagous Purpureocillium lilacinum 36-1.</title>
        <authorList>
            <person name="Xie J."/>
            <person name="Li S."/>
            <person name="Mo C."/>
            <person name="Xiao X."/>
            <person name="Peng D."/>
            <person name="Wang G."/>
            <person name="Xiao Y."/>
        </authorList>
    </citation>
    <scope>NUCLEOTIDE SEQUENCE [LARGE SCALE GENOMIC DNA]</scope>
    <source>
        <strain evidence="3 4">36-1</strain>
    </source>
</reference>
<keyword evidence="5" id="KW-1185">Reference proteome</keyword>
<gene>
    <name evidence="3" type="ORF">PCL_13119</name>
    <name evidence="2" type="ORF">Purlil1_8126</name>
</gene>
<evidence type="ECO:0000313" key="3">
    <source>
        <dbReference type="EMBL" id="PWI70720.1"/>
    </source>
</evidence>
<evidence type="ECO:0000313" key="4">
    <source>
        <dbReference type="Proteomes" id="UP000245956"/>
    </source>
</evidence>
<dbReference type="Proteomes" id="UP000245956">
    <property type="component" value="Unassembled WGS sequence"/>
</dbReference>
<evidence type="ECO:0000313" key="5">
    <source>
        <dbReference type="Proteomes" id="UP001287286"/>
    </source>
</evidence>
<dbReference type="EMBL" id="LCWV01000009">
    <property type="protein sequence ID" value="PWI70720.1"/>
    <property type="molecule type" value="Genomic_DNA"/>
</dbReference>
<dbReference type="AlphaFoldDB" id="A0A2U3E881"/>
<name>A0A2U3E881_PURLI</name>
<protein>
    <submittedName>
        <fullName evidence="3">Uncharacterized protein</fullName>
    </submittedName>
</protein>
<evidence type="ECO:0000256" key="1">
    <source>
        <dbReference type="SAM" id="MobiDB-lite"/>
    </source>
</evidence>
<evidence type="ECO:0000313" key="2">
    <source>
        <dbReference type="EMBL" id="KAK4087536.1"/>
    </source>
</evidence>
<dbReference type="Proteomes" id="UP001287286">
    <property type="component" value="Unassembled WGS sequence"/>
</dbReference>
<feature type="region of interest" description="Disordered" evidence="1">
    <location>
        <begin position="143"/>
        <end position="163"/>
    </location>
</feature>
<reference evidence="2 5" key="4">
    <citation type="journal article" date="2024" name="Microbiol. Resour. Announc.">
        <title>Genome annotations for the ascomycete fungi Trichoderma harzianum, Trichoderma aggressivum, and Purpureocillium lilacinum.</title>
        <authorList>
            <person name="Beijen E.P.W."/>
            <person name="Ohm R.A."/>
        </authorList>
    </citation>
    <scope>NUCLEOTIDE SEQUENCE [LARGE SCALE GENOMIC DNA]</scope>
    <source>
        <strain evidence="2 5">CBS 150709</strain>
    </source>
</reference>
<organism evidence="3 4">
    <name type="scientific">Purpureocillium lilacinum</name>
    <name type="common">Paecilomyces lilacinus</name>
    <dbReference type="NCBI Taxonomy" id="33203"/>
    <lineage>
        <taxon>Eukaryota</taxon>
        <taxon>Fungi</taxon>
        <taxon>Dikarya</taxon>
        <taxon>Ascomycota</taxon>
        <taxon>Pezizomycotina</taxon>
        <taxon>Sordariomycetes</taxon>
        <taxon>Hypocreomycetidae</taxon>
        <taxon>Hypocreales</taxon>
        <taxon>Ophiocordycipitaceae</taxon>
        <taxon>Purpureocillium</taxon>
    </lineage>
</organism>
<reference evidence="2" key="3">
    <citation type="submission" date="2023-11" db="EMBL/GenBank/DDBJ databases">
        <authorList>
            <person name="Beijen E."/>
            <person name="Ohm R.A."/>
        </authorList>
    </citation>
    <scope>NUCLEOTIDE SEQUENCE</scope>
    <source>
        <strain evidence="2">CBS 150709</strain>
    </source>
</reference>